<keyword evidence="2" id="KW-1185">Reference proteome</keyword>
<name>A0A1Q5P5A8_9BACI</name>
<dbReference type="EMBL" id="MRWQ01000004">
    <property type="protein sequence ID" value="OKL37436.1"/>
    <property type="molecule type" value="Genomic_DNA"/>
</dbReference>
<gene>
    <name evidence="1" type="ORF">BLL40_03745</name>
</gene>
<dbReference type="AlphaFoldDB" id="A0A1Q5P5A8"/>
<comment type="caution">
    <text evidence="1">The sequence shown here is derived from an EMBL/GenBank/DDBJ whole genome shotgun (WGS) entry which is preliminary data.</text>
</comment>
<accession>A0A1Q5P5A8</accession>
<dbReference type="OrthoDB" id="2453661at2"/>
<reference evidence="1 2" key="1">
    <citation type="submission" date="2016-12" db="EMBL/GenBank/DDBJ databases">
        <title>Domibacillus sp. SAOS 44 whole genome sequencing.</title>
        <authorList>
            <person name="Verma A."/>
            <person name="Krishnamurthi S."/>
        </authorList>
    </citation>
    <scope>NUCLEOTIDE SEQUENCE [LARGE SCALE GENOMIC DNA]</scope>
    <source>
        <strain evidence="1 2">SAOS 44</strain>
    </source>
</reference>
<evidence type="ECO:0000313" key="1">
    <source>
        <dbReference type="EMBL" id="OKL37436.1"/>
    </source>
</evidence>
<protein>
    <submittedName>
        <fullName evidence="1">Uncharacterized protein</fullName>
    </submittedName>
</protein>
<sequence>MFDFLKRTKLIKDDLKGMATLMYRDVSEDAWDKENLTKRNLDFTIESTRFIDMYVKRLMNTEKGIELLNKHFDNFVVRIGAYIGEVIKKNINQDFIWYEFDSVYAYSSALDEFHRSEKTYSLLYSKKRDIVILPLLETTHFLEGASTYPNFLAYVEDMIKKNS</sequence>
<organism evidence="1 2">
    <name type="scientific">Domibacillus mangrovi</name>
    <dbReference type="NCBI Taxonomy" id="1714354"/>
    <lineage>
        <taxon>Bacteria</taxon>
        <taxon>Bacillati</taxon>
        <taxon>Bacillota</taxon>
        <taxon>Bacilli</taxon>
        <taxon>Bacillales</taxon>
        <taxon>Bacillaceae</taxon>
        <taxon>Domibacillus</taxon>
    </lineage>
</organism>
<evidence type="ECO:0000313" key="2">
    <source>
        <dbReference type="Proteomes" id="UP000186524"/>
    </source>
</evidence>
<proteinExistence type="predicted"/>
<dbReference type="RefSeq" id="WP_073710589.1">
    <property type="nucleotide sequence ID" value="NZ_MRWQ01000004.1"/>
</dbReference>
<dbReference type="Proteomes" id="UP000186524">
    <property type="component" value="Unassembled WGS sequence"/>
</dbReference>